<organism evidence="6 7">
    <name type="scientific">Sandaracinus amylolyticus</name>
    <dbReference type="NCBI Taxonomy" id="927083"/>
    <lineage>
        <taxon>Bacteria</taxon>
        <taxon>Pseudomonadati</taxon>
        <taxon>Myxococcota</taxon>
        <taxon>Polyangia</taxon>
        <taxon>Polyangiales</taxon>
        <taxon>Sandaracinaceae</taxon>
        <taxon>Sandaracinus</taxon>
    </lineage>
</organism>
<evidence type="ECO:0000256" key="2">
    <source>
        <dbReference type="ARBA" id="ARBA00023125"/>
    </source>
</evidence>
<dbReference type="OrthoDB" id="329481at2"/>
<dbReference type="InterPro" id="IPR004111">
    <property type="entry name" value="Repressor_TetR_C"/>
</dbReference>
<evidence type="ECO:0000313" key="6">
    <source>
        <dbReference type="EMBL" id="AKF07390.1"/>
    </source>
</evidence>
<keyword evidence="2 4" id="KW-0238">DNA-binding</keyword>
<keyword evidence="7" id="KW-1185">Reference proteome</keyword>
<dbReference type="InterPro" id="IPR036271">
    <property type="entry name" value="Tet_transcr_reg_TetR-rel_C_sf"/>
</dbReference>
<reference evidence="6 7" key="1">
    <citation type="submission" date="2015-03" db="EMBL/GenBank/DDBJ databases">
        <title>Genome assembly of Sandaracinus amylolyticus DSM 53668.</title>
        <authorList>
            <person name="Sharma G."/>
            <person name="Subramanian S."/>
        </authorList>
    </citation>
    <scope>NUCLEOTIDE SEQUENCE [LARGE SCALE GENOMIC DNA]</scope>
    <source>
        <strain evidence="6 7">DSM 53668</strain>
    </source>
</reference>
<dbReference type="Pfam" id="PF02909">
    <property type="entry name" value="TetR_C_1"/>
    <property type="match status" value="1"/>
</dbReference>
<dbReference type="PANTHER" id="PTHR30055:SF151">
    <property type="entry name" value="TRANSCRIPTIONAL REGULATORY PROTEIN"/>
    <property type="match status" value="1"/>
</dbReference>
<evidence type="ECO:0000256" key="1">
    <source>
        <dbReference type="ARBA" id="ARBA00023015"/>
    </source>
</evidence>
<gene>
    <name evidence="6" type="ORF">DB32_004539</name>
</gene>
<keyword evidence="1" id="KW-0805">Transcription regulation</keyword>
<dbReference type="EMBL" id="CP011125">
    <property type="protein sequence ID" value="AKF07390.1"/>
    <property type="molecule type" value="Genomic_DNA"/>
</dbReference>
<feature type="domain" description="HTH tetR-type" evidence="5">
    <location>
        <begin position="35"/>
        <end position="95"/>
    </location>
</feature>
<sequence length="271" mass="29304">MARERTGAGDPARTLELLWRAAREPDAPQRGPRPTLSIDAVIDAAIELADAEGIDALSMRALAQRFGVAPMALYTYVPGKAELLDLMVDHAYRRMARSTPREASWRARIAAVADDNLALHRRHPWLARIATHRPPLGPGVMAKYDHELRALEGTGLDDVEMDAALTFVLGFVASCASAAADERAAERESAMADETWWAAHAPLLARVLDATKFPVAARVGAAAGEAHGAAYSPDHAYAFGLERVLDGLEALITRRASGTSATPKRSKRRRT</sequence>
<dbReference type="SUPFAM" id="SSF46689">
    <property type="entry name" value="Homeodomain-like"/>
    <property type="match status" value="1"/>
</dbReference>
<evidence type="ECO:0000259" key="5">
    <source>
        <dbReference type="PROSITE" id="PS50977"/>
    </source>
</evidence>
<evidence type="ECO:0000256" key="3">
    <source>
        <dbReference type="ARBA" id="ARBA00023163"/>
    </source>
</evidence>
<dbReference type="GO" id="GO:0003700">
    <property type="term" value="F:DNA-binding transcription factor activity"/>
    <property type="evidence" value="ECO:0007669"/>
    <property type="project" value="TreeGrafter"/>
</dbReference>
<dbReference type="Gene3D" id="1.10.357.10">
    <property type="entry name" value="Tetracycline Repressor, domain 2"/>
    <property type="match status" value="1"/>
</dbReference>
<name>A0A0F6W4Y4_9BACT</name>
<dbReference type="InterPro" id="IPR009057">
    <property type="entry name" value="Homeodomain-like_sf"/>
</dbReference>
<dbReference type="PROSITE" id="PS50977">
    <property type="entry name" value="HTH_TETR_2"/>
    <property type="match status" value="1"/>
</dbReference>
<evidence type="ECO:0000256" key="4">
    <source>
        <dbReference type="PROSITE-ProRule" id="PRU00335"/>
    </source>
</evidence>
<dbReference type="AlphaFoldDB" id="A0A0F6W4Y4"/>
<keyword evidence="3" id="KW-0804">Transcription</keyword>
<dbReference type="GO" id="GO:0045892">
    <property type="term" value="P:negative regulation of DNA-templated transcription"/>
    <property type="evidence" value="ECO:0007669"/>
    <property type="project" value="InterPro"/>
</dbReference>
<dbReference type="PANTHER" id="PTHR30055">
    <property type="entry name" value="HTH-TYPE TRANSCRIPTIONAL REGULATOR RUTR"/>
    <property type="match status" value="1"/>
</dbReference>
<dbReference type="GO" id="GO:0000976">
    <property type="term" value="F:transcription cis-regulatory region binding"/>
    <property type="evidence" value="ECO:0007669"/>
    <property type="project" value="TreeGrafter"/>
</dbReference>
<dbReference type="Proteomes" id="UP000034883">
    <property type="component" value="Chromosome"/>
</dbReference>
<feature type="DNA-binding region" description="H-T-H motif" evidence="4">
    <location>
        <begin position="58"/>
        <end position="77"/>
    </location>
</feature>
<evidence type="ECO:0000313" key="7">
    <source>
        <dbReference type="Proteomes" id="UP000034883"/>
    </source>
</evidence>
<protein>
    <submittedName>
        <fullName evidence="6">Transcriptional regulator, TetR family protein</fullName>
    </submittedName>
</protein>
<dbReference type="InterPro" id="IPR050109">
    <property type="entry name" value="HTH-type_TetR-like_transc_reg"/>
</dbReference>
<dbReference type="STRING" id="927083.DB32_004539"/>
<dbReference type="KEGG" id="samy:DB32_004539"/>
<dbReference type="InterPro" id="IPR001647">
    <property type="entry name" value="HTH_TetR"/>
</dbReference>
<proteinExistence type="predicted"/>
<accession>A0A0F6W4Y4</accession>
<dbReference type="SUPFAM" id="SSF48498">
    <property type="entry name" value="Tetracyclin repressor-like, C-terminal domain"/>
    <property type="match status" value="1"/>
</dbReference>
<dbReference type="RefSeq" id="WP_053234655.1">
    <property type="nucleotide sequence ID" value="NZ_CP011125.1"/>
</dbReference>
<dbReference type="Gene3D" id="1.10.10.60">
    <property type="entry name" value="Homeodomain-like"/>
    <property type="match status" value="1"/>
</dbReference>
<dbReference type="Pfam" id="PF00440">
    <property type="entry name" value="TetR_N"/>
    <property type="match status" value="1"/>
</dbReference>